<dbReference type="EMBL" id="JBHFEH010000005">
    <property type="protein sequence ID" value="KAL2057445.1"/>
    <property type="molecule type" value="Genomic_DNA"/>
</dbReference>
<feature type="signal peptide" evidence="2">
    <location>
        <begin position="1"/>
        <end position="18"/>
    </location>
</feature>
<protein>
    <recommendedName>
        <fullName evidence="5">Period circadian protein</fullName>
    </recommendedName>
</protein>
<reference evidence="3 4" key="1">
    <citation type="submission" date="2024-09" db="EMBL/GenBank/DDBJ databases">
        <title>Rethinking Asexuality: The Enigmatic Case of Functional Sexual Genes in Lepraria (Stereocaulaceae).</title>
        <authorList>
            <person name="Doellman M."/>
            <person name="Sun Y."/>
            <person name="Barcenas-Pena A."/>
            <person name="Lumbsch H.T."/>
            <person name="Grewe F."/>
        </authorList>
    </citation>
    <scope>NUCLEOTIDE SEQUENCE [LARGE SCALE GENOMIC DNA]</scope>
    <source>
        <strain evidence="3 4">Grewe 0041</strain>
    </source>
</reference>
<sequence>MRTSAFLAVPAFTALALAQTGSNPAQSYITQTNSLGVATGQPLPVTTQPKAVTTQPAVATGPATGPGSTLVIAHSGVSGSGSGSVVGGKNGTVSTGKLGATSTSTGGTTATSSSGSSTSTGTGTGSSDAGLLEPMLGLGFAGVLFAAFL</sequence>
<evidence type="ECO:0000313" key="3">
    <source>
        <dbReference type="EMBL" id="KAL2057445.1"/>
    </source>
</evidence>
<evidence type="ECO:0000313" key="4">
    <source>
        <dbReference type="Proteomes" id="UP001590951"/>
    </source>
</evidence>
<evidence type="ECO:0000256" key="2">
    <source>
        <dbReference type="SAM" id="SignalP"/>
    </source>
</evidence>
<evidence type="ECO:0000256" key="1">
    <source>
        <dbReference type="SAM" id="MobiDB-lite"/>
    </source>
</evidence>
<proteinExistence type="predicted"/>
<evidence type="ECO:0008006" key="5">
    <source>
        <dbReference type="Google" id="ProtNLM"/>
    </source>
</evidence>
<comment type="caution">
    <text evidence="3">The sequence shown here is derived from an EMBL/GenBank/DDBJ whole genome shotgun (WGS) entry which is preliminary data.</text>
</comment>
<organism evidence="3 4">
    <name type="scientific">Lepraria finkii</name>
    <dbReference type="NCBI Taxonomy" id="1340010"/>
    <lineage>
        <taxon>Eukaryota</taxon>
        <taxon>Fungi</taxon>
        <taxon>Dikarya</taxon>
        <taxon>Ascomycota</taxon>
        <taxon>Pezizomycotina</taxon>
        <taxon>Lecanoromycetes</taxon>
        <taxon>OSLEUM clade</taxon>
        <taxon>Lecanoromycetidae</taxon>
        <taxon>Lecanorales</taxon>
        <taxon>Lecanorineae</taxon>
        <taxon>Stereocaulaceae</taxon>
        <taxon>Lepraria</taxon>
    </lineage>
</organism>
<gene>
    <name evidence="3" type="ORF">ABVK25_002498</name>
</gene>
<keyword evidence="4" id="KW-1185">Reference proteome</keyword>
<keyword evidence="2" id="KW-0732">Signal</keyword>
<name>A0ABR4BI84_9LECA</name>
<accession>A0ABR4BI84</accession>
<feature type="chain" id="PRO_5046577740" description="Period circadian protein" evidence="2">
    <location>
        <begin position="19"/>
        <end position="149"/>
    </location>
</feature>
<feature type="region of interest" description="Disordered" evidence="1">
    <location>
        <begin position="95"/>
        <end position="127"/>
    </location>
</feature>
<dbReference type="Proteomes" id="UP001590951">
    <property type="component" value="Unassembled WGS sequence"/>
</dbReference>